<comment type="caution">
    <text evidence="3">The sequence shown here is derived from an EMBL/GenBank/DDBJ whole genome shotgun (WGS) entry which is preliminary data.</text>
</comment>
<feature type="region of interest" description="Disordered" evidence="1">
    <location>
        <begin position="34"/>
        <end position="58"/>
    </location>
</feature>
<feature type="region of interest" description="Disordered" evidence="1">
    <location>
        <begin position="261"/>
        <end position="289"/>
    </location>
</feature>
<dbReference type="InterPro" id="IPR011320">
    <property type="entry name" value="RNase_H1_N"/>
</dbReference>
<accession>A0AAP0JEJ7</accession>
<keyword evidence="4" id="KW-1185">Reference proteome</keyword>
<dbReference type="Gene3D" id="3.40.970.10">
    <property type="entry name" value="Ribonuclease H1, N-terminal domain"/>
    <property type="match status" value="1"/>
</dbReference>
<sequence length="312" mass="35572">MTLVHGRESAAGAFAIQLAKFRGARVFATADEDLQSFDSDETQPPSEDQRNDNETQDVVENDLYDDVEVRDNQGIVRKKRELTRAKDVSSLPEGQRIVVEFNEYGQAIKRGGGILGGWLGTIARKKEHCSVEWTDWKRDKPGVSCWSKDHPTLIKSTITPNHHTSRSSSFFLTSPSPSSQAHLLLVTCKTEEEEDLHIRDFEKTLKMMAPCKKWYVVFRGRVTEVFDSWDDCSRSVNGYNGNSYKSYQTFEETYVASGKSRQRAQEPFMNEQVESSNHERRDSEFDGIDAVPPPPLLPVRWILEARRHNGLN</sequence>
<dbReference type="Proteomes" id="UP001419268">
    <property type="component" value="Unassembled WGS sequence"/>
</dbReference>
<evidence type="ECO:0000313" key="4">
    <source>
        <dbReference type="Proteomes" id="UP001419268"/>
    </source>
</evidence>
<gene>
    <name evidence="3" type="ORF">Scep_011653</name>
</gene>
<dbReference type="InterPro" id="IPR037056">
    <property type="entry name" value="RNase_H1_N_sf"/>
</dbReference>
<evidence type="ECO:0000313" key="3">
    <source>
        <dbReference type="EMBL" id="KAK9132125.1"/>
    </source>
</evidence>
<dbReference type="SUPFAM" id="SSF55658">
    <property type="entry name" value="L9 N-domain-like"/>
    <property type="match status" value="1"/>
</dbReference>
<proteinExistence type="predicted"/>
<name>A0AAP0JEJ7_9MAGN</name>
<protein>
    <recommendedName>
        <fullName evidence="2">Ribonuclease H1 N-terminal domain-containing protein</fullName>
    </recommendedName>
</protein>
<feature type="domain" description="Ribonuclease H1 N-terminal" evidence="2">
    <location>
        <begin position="213"/>
        <end position="252"/>
    </location>
</feature>
<dbReference type="EMBL" id="JBBNAG010000005">
    <property type="protein sequence ID" value="KAK9132125.1"/>
    <property type="molecule type" value="Genomic_DNA"/>
</dbReference>
<dbReference type="AlphaFoldDB" id="A0AAP0JEJ7"/>
<dbReference type="InterPro" id="IPR009027">
    <property type="entry name" value="Ribosomal_bL9/RNase_H1_N"/>
</dbReference>
<organism evidence="3 4">
    <name type="scientific">Stephania cephalantha</name>
    <dbReference type="NCBI Taxonomy" id="152367"/>
    <lineage>
        <taxon>Eukaryota</taxon>
        <taxon>Viridiplantae</taxon>
        <taxon>Streptophyta</taxon>
        <taxon>Embryophyta</taxon>
        <taxon>Tracheophyta</taxon>
        <taxon>Spermatophyta</taxon>
        <taxon>Magnoliopsida</taxon>
        <taxon>Ranunculales</taxon>
        <taxon>Menispermaceae</taxon>
        <taxon>Menispermoideae</taxon>
        <taxon>Cissampelideae</taxon>
        <taxon>Stephania</taxon>
    </lineage>
</organism>
<dbReference type="Gene3D" id="3.40.50.720">
    <property type="entry name" value="NAD(P)-binding Rossmann-like Domain"/>
    <property type="match status" value="1"/>
</dbReference>
<dbReference type="Pfam" id="PF01693">
    <property type="entry name" value="Cauli_VI"/>
    <property type="match status" value="1"/>
</dbReference>
<evidence type="ECO:0000256" key="1">
    <source>
        <dbReference type="SAM" id="MobiDB-lite"/>
    </source>
</evidence>
<reference evidence="3 4" key="1">
    <citation type="submission" date="2024-01" db="EMBL/GenBank/DDBJ databases">
        <title>Genome assemblies of Stephania.</title>
        <authorList>
            <person name="Yang L."/>
        </authorList>
    </citation>
    <scope>NUCLEOTIDE SEQUENCE [LARGE SCALE GENOMIC DNA]</scope>
    <source>
        <strain evidence="3">JXDWG</strain>
        <tissue evidence="3">Leaf</tissue>
    </source>
</reference>
<evidence type="ECO:0000259" key="2">
    <source>
        <dbReference type="Pfam" id="PF01693"/>
    </source>
</evidence>